<reference evidence="1" key="2">
    <citation type="submission" date="2025-09" db="UniProtKB">
        <authorList>
            <consortium name="EnsemblPlants"/>
        </authorList>
    </citation>
    <scope>IDENTIFICATION</scope>
</reference>
<sequence length="327" mass="35959">MEQRAATAGGAGDCMLEELQLPTLDLERGEFTEQLVAASRDVGVFRLANHGVPCDLTARLFRLTRDLLELEPASKSRLPGYFWGTPALSLRVKELNWVEGLHVDAALSPPVAAAEGAGAYAAFRKAVTEEYVPHMARIARKLFDALAESNELCLDVEQRASYLEERGGTFRAYRYPARDPAAAAVQYMGMEPHTDSSVLSILNQDLVGGLQVLQQRRGDQEARWFAVRPVEGTLVVNLGDMMQAMSGDAYRSVVHRVVAPSSPGMERMSLCYFAFPQEDAVVVHPSGCYRGFSYREFREQVQADIKATGAKVGLGRFRIHHGSPATP</sequence>
<evidence type="ECO:0000313" key="2">
    <source>
        <dbReference type="Proteomes" id="UP001732700"/>
    </source>
</evidence>
<keyword evidence="2" id="KW-1185">Reference proteome</keyword>
<dbReference type="Proteomes" id="UP001732700">
    <property type="component" value="Chromosome 4D"/>
</dbReference>
<organism evidence="1 2">
    <name type="scientific">Avena sativa</name>
    <name type="common">Oat</name>
    <dbReference type="NCBI Taxonomy" id="4498"/>
    <lineage>
        <taxon>Eukaryota</taxon>
        <taxon>Viridiplantae</taxon>
        <taxon>Streptophyta</taxon>
        <taxon>Embryophyta</taxon>
        <taxon>Tracheophyta</taxon>
        <taxon>Spermatophyta</taxon>
        <taxon>Magnoliopsida</taxon>
        <taxon>Liliopsida</taxon>
        <taxon>Poales</taxon>
        <taxon>Poaceae</taxon>
        <taxon>BOP clade</taxon>
        <taxon>Pooideae</taxon>
        <taxon>Poodae</taxon>
        <taxon>Poeae</taxon>
        <taxon>Poeae Chloroplast Group 1 (Aveneae type)</taxon>
        <taxon>Aveninae</taxon>
        <taxon>Avena</taxon>
    </lineage>
</organism>
<name>A0ACD5XGK0_AVESA</name>
<evidence type="ECO:0000313" key="1">
    <source>
        <dbReference type="EnsemblPlants" id="AVESA.00010b.r2.4DG0791600.1.CDS.1"/>
    </source>
</evidence>
<protein>
    <submittedName>
        <fullName evidence="1">Uncharacterized protein</fullName>
    </submittedName>
</protein>
<reference evidence="1" key="1">
    <citation type="submission" date="2021-05" db="EMBL/GenBank/DDBJ databases">
        <authorList>
            <person name="Scholz U."/>
            <person name="Mascher M."/>
            <person name="Fiebig A."/>
        </authorList>
    </citation>
    <scope>NUCLEOTIDE SEQUENCE [LARGE SCALE GENOMIC DNA]</scope>
</reference>
<dbReference type="EnsemblPlants" id="AVESA.00010b.r2.4DG0791600.1">
    <property type="protein sequence ID" value="AVESA.00010b.r2.4DG0791600.1.CDS.1"/>
    <property type="gene ID" value="AVESA.00010b.r2.4DG0791600"/>
</dbReference>
<proteinExistence type="predicted"/>
<accession>A0ACD5XGK0</accession>